<evidence type="ECO:0000313" key="4">
    <source>
        <dbReference type="Proteomes" id="UP000199040"/>
    </source>
</evidence>
<sequence>MKVLNRVFTMLAAIVLSALVPLSAGAEPSQTLSESSYGEESSMDRVGKTRTGTASSQEDASR</sequence>
<accession>A0A1I3CBZ7</accession>
<keyword evidence="4" id="KW-1185">Reference proteome</keyword>
<feature type="signal peptide" evidence="2">
    <location>
        <begin position="1"/>
        <end position="26"/>
    </location>
</feature>
<evidence type="ECO:0000256" key="2">
    <source>
        <dbReference type="SAM" id="SignalP"/>
    </source>
</evidence>
<reference evidence="3 4" key="1">
    <citation type="submission" date="2016-10" db="EMBL/GenBank/DDBJ databases">
        <authorList>
            <person name="de Groot N.N."/>
        </authorList>
    </citation>
    <scope>NUCLEOTIDE SEQUENCE [LARGE SCALE GENOMIC DNA]</scope>
    <source>
        <strain evidence="3 4">CGMCC 1.6848</strain>
    </source>
</reference>
<protein>
    <submittedName>
        <fullName evidence="3">Uncharacterized protein</fullName>
    </submittedName>
</protein>
<feature type="compositionally biased region" description="Polar residues" evidence="1">
    <location>
        <begin position="50"/>
        <end position="62"/>
    </location>
</feature>
<feature type="compositionally biased region" description="Polar residues" evidence="1">
    <location>
        <begin position="28"/>
        <end position="39"/>
    </location>
</feature>
<keyword evidence="2" id="KW-0732">Signal</keyword>
<feature type="region of interest" description="Disordered" evidence="1">
    <location>
        <begin position="24"/>
        <end position="62"/>
    </location>
</feature>
<dbReference type="EMBL" id="FOPY01000008">
    <property type="protein sequence ID" value="SFH71953.1"/>
    <property type="molecule type" value="Genomic_DNA"/>
</dbReference>
<evidence type="ECO:0000313" key="3">
    <source>
        <dbReference type="EMBL" id="SFH71953.1"/>
    </source>
</evidence>
<dbReference type="STRING" id="442341.SAMN04487959_108124"/>
<organism evidence="3 4">
    <name type="scientific">Modicisalibacter xianhensis</name>
    <dbReference type="NCBI Taxonomy" id="442341"/>
    <lineage>
        <taxon>Bacteria</taxon>
        <taxon>Pseudomonadati</taxon>
        <taxon>Pseudomonadota</taxon>
        <taxon>Gammaproteobacteria</taxon>
        <taxon>Oceanospirillales</taxon>
        <taxon>Halomonadaceae</taxon>
        <taxon>Modicisalibacter</taxon>
    </lineage>
</organism>
<name>A0A1I3CBZ7_9GAMM</name>
<gene>
    <name evidence="3" type="ORF">SAMN04487959_108124</name>
</gene>
<dbReference type="AlphaFoldDB" id="A0A1I3CBZ7"/>
<dbReference type="Proteomes" id="UP000199040">
    <property type="component" value="Unassembled WGS sequence"/>
</dbReference>
<evidence type="ECO:0000256" key="1">
    <source>
        <dbReference type="SAM" id="MobiDB-lite"/>
    </source>
</evidence>
<feature type="chain" id="PRO_5011543758" evidence="2">
    <location>
        <begin position="27"/>
        <end position="62"/>
    </location>
</feature>
<proteinExistence type="predicted"/>